<dbReference type="Pfam" id="PF18331">
    <property type="entry name" value="PKHD_C"/>
    <property type="match status" value="1"/>
</dbReference>
<keyword evidence="3 7" id="KW-0847">Vitamin C</keyword>
<reference evidence="9 10" key="1">
    <citation type="journal article" date="2019" name="Biochem. Eng. J.">
        <title>Metabolic engineering of the marine bacteria Neptunomonas concharum for the production of acetoin and meso-2,3-butanediol from acetate.</title>
        <authorList>
            <person name="Li W."/>
            <person name="Pu N."/>
            <person name="Liu C.-X."/>
            <person name="Yuan Q.-P."/>
            <person name="Li Z.-J."/>
        </authorList>
    </citation>
    <scope>NUCLEOTIDE SEQUENCE [LARGE SCALE GENOMIC DNA]</scope>
    <source>
        <strain evidence="9 10">JCM17730</strain>
    </source>
</reference>
<evidence type="ECO:0000256" key="1">
    <source>
        <dbReference type="ARBA" id="ARBA00001961"/>
    </source>
</evidence>
<dbReference type="Gene3D" id="2.60.120.620">
    <property type="entry name" value="q2cbj1_9rhob like domain"/>
    <property type="match status" value="1"/>
</dbReference>
<dbReference type="InterPro" id="IPR044862">
    <property type="entry name" value="Pro_4_hyd_alph_FE2OG_OXY"/>
</dbReference>
<dbReference type="InterPro" id="IPR023550">
    <property type="entry name" value="PKHD_hydroxylase"/>
</dbReference>
<comment type="cofactor">
    <cofactor evidence="1 7">
        <name>L-ascorbate</name>
        <dbReference type="ChEBI" id="CHEBI:38290"/>
    </cofactor>
</comment>
<dbReference type="GO" id="GO:0016706">
    <property type="term" value="F:2-oxoglutarate-dependent dioxygenase activity"/>
    <property type="evidence" value="ECO:0007669"/>
    <property type="project" value="UniProtKB-UniRule"/>
</dbReference>
<dbReference type="KEGG" id="ncu:F0U83_13845"/>
<comment type="cofactor">
    <cofactor evidence="7">
        <name>Fe(2+)</name>
        <dbReference type="ChEBI" id="CHEBI:29033"/>
    </cofactor>
    <text evidence="7">Binds 1 Fe(2+) ion per subunit.</text>
</comment>
<dbReference type="GO" id="GO:0031418">
    <property type="term" value="F:L-ascorbic acid binding"/>
    <property type="evidence" value="ECO:0007669"/>
    <property type="project" value="UniProtKB-KW"/>
</dbReference>
<dbReference type="Pfam" id="PF13640">
    <property type="entry name" value="2OG-FeII_Oxy_3"/>
    <property type="match status" value="1"/>
</dbReference>
<feature type="domain" description="Fe2OG dioxygenase" evidence="8">
    <location>
        <begin position="78"/>
        <end position="178"/>
    </location>
</feature>
<dbReference type="OrthoDB" id="9812472at2"/>
<evidence type="ECO:0000313" key="10">
    <source>
        <dbReference type="Proteomes" id="UP000324760"/>
    </source>
</evidence>
<evidence type="ECO:0000256" key="2">
    <source>
        <dbReference type="ARBA" id="ARBA00022723"/>
    </source>
</evidence>
<dbReference type="InterPro" id="IPR006620">
    <property type="entry name" value="Pro_4_hyd_alph"/>
</dbReference>
<dbReference type="GO" id="GO:0005506">
    <property type="term" value="F:iron ion binding"/>
    <property type="evidence" value="ECO:0007669"/>
    <property type="project" value="UniProtKB-UniRule"/>
</dbReference>
<dbReference type="PANTHER" id="PTHR41536">
    <property type="entry name" value="PKHD-TYPE HYDROXYLASE YBIX"/>
    <property type="match status" value="1"/>
</dbReference>
<gene>
    <name evidence="9" type="ORF">F0U83_13845</name>
</gene>
<dbReference type="EMBL" id="CP043869">
    <property type="protein sequence ID" value="QEQ97716.1"/>
    <property type="molecule type" value="Genomic_DNA"/>
</dbReference>
<feature type="binding site" evidence="7">
    <location>
        <position position="169"/>
    </location>
    <ligand>
        <name>2-oxoglutarate</name>
        <dbReference type="ChEBI" id="CHEBI:16810"/>
    </ligand>
</feature>
<evidence type="ECO:0000313" key="9">
    <source>
        <dbReference type="EMBL" id="QEQ97716.1"/>
    </source>
</evidence>
<dbReference type="PROSITE" id="PS51471">
    <property type="entry name" value="FE2OG_OXY"/>
    <property type="match status" value="1"/>
</dbReference>
<keyword evidence="2 7" id="KW-0479">Metal-binding</keyword>
<dbReference type="SMART" id="SM00702">
    <property type="entry name" value="P4Hc"/>
    <property type="match status" value="1"/>
</dbReference>
<keyword evidence="6 7" id="KW-0408">Iron</keyword>
<keyword evidence="10" id="KW-1185">Reference proteome</keyword>
<evidence type="ECO:0000256" key="6">
    <source>
        <dbReference type="ARBA" id="ARBA00023004"/>
    </source>
</evidence>
<dbReference type="InterPro" id="IPR041097">
    <property type="entry name" value="PKHD_C"/>
</dbReference>
<evidence type="ECO:0000259" key="8">
    <source>
        <dbReference type="PROSITE" id="PS51471"/>
    </source>
</evidence>
<dbReference type="HAMAP" id="MF_00657">
    <property type="entry name" value="Hydroxyl_YbiX"/>
    <property type="match status" value="1"/>
</dbReference>
<evidence type="ECO:0000256" key="5">
    <source>
        <dbReference type="ARBA" id="ARBA00023002"/>
    </source>
</evidence>
<evidence type="ECO:0000256" key="7">
    <source>
        <dbReference type="HAMAP-Rule" id="MF_00657"/>
    </source>
</evidence>
<keyword evidence="5 7" id="KW-0560">Oxidoreductase</keyword>
<protein>
    <submittedName>
        <fullName evidence="9">Fe2+-dependent dioxygenase</fullName>
    </submittedName>
</protein>
<dbReference type="InterPro" id="IPR005123">
    <property type="entry name" value="Oxoglu/Fe-dep_dioxygenase_dom"/>
</dbReference>
<dbReference type="GO" id="GO:0006879">
    <property type="term" value="P:intracellular iron ion homeostasis"/>
    <property type="evidence" value="ECO:0007669"/>
    <property type="project" value="TreeGrafter"/>
</dbReference>
<organism evidence="9 10">
    <name type="scientific">Neptunomonas concharum</name>
    <dbReference type="NCBI Taxonomy" id="1031538"/>
    <lineage>
        <taxon>Bacteria</taxon>
        <taxon>Pseudomonadati</taxon>
        <taxon>Pseudomonadota</taxon>
        <taxon>Gammaproteobacteria</taxon>
        <taxon>Oceanospirillales</taxon>
        <taxon>Oceanospirillaceae</taxon>
        <taxon>Neptunomonas</taxon>
    </lineage>
</organism>
<sequence length="227" mass="25888">MIIRIQKLLTKSAVDQLRIHLDQAQWEDGRATAGTQAKDQKRNQQIPQQSEIAQQIGDFILTALSQHPTFIAAALPLKIYPPMLNRYEQGETYGLHVDNAIRIVPGTPVRVRTDLSATLFLSEPDEYQGGELQIEDNYGTHNVKLAAGDMILYPSTRLHQVTPVTQGCRTSAFLWLQSMVRSHEQREILFDLDQSIQSLTPIHGHEHPDVMRLTTTYHRLIRQWCDT</sequence>
<feature type="binding site" evidence="7">
    <location>
        <position position="159"/>
    </location>
    <ligand>
        <name>Fe cation</name>
        <dbReference type="ChEBI" id="CHEBI:24875"/>
    </ligand>
</feature>
<dbReference type="Proteomes" id="UP000324760">
    <property type="component" value="Chromosome"/>
</dbReference>
<evidence type="ECO:0000256" key="4">
    <source>
        <dbReference type="ARBA" id="ARBA00022964"/>
    </source>
</evidence>
<feature type="binding site" evidence="7">
    <location>
        <position position="96"/>
    </location>
    <ligand>
        <name>Fe cation</name>
        <dbReference type="ChEBI" id="CHEBI:24875"/>
    </ligand>
</feature>
<dbReference type="AlphaFoldDB" id="A0A5P1REL9"/>
<evidence type="ECO:0000256" key="3">
    <source>
        <dbReference type="ARBA" id="ARBA00022896"/>
    </source>
</evidence>
<keyword evidence="4 7" id="KW-0223">Dioxygenase</keyword>
<dbReference type="NCBIfam" id="NF003975">
    <property type="entry name" value="PRK05467.1-4"/>
    <property type="match status" value="1"/>
</dbReference>
<accession>A0A5P1REL9</accession>
<proteinExistence type="inferred from homology"/>
<dbReference type="NCBIfam" id="NF003974">
    <property type="entry name" value="PRK05467.1-3"/>
    <property type="match status" value="1"/>
</dbReference>
<feature type="binding site" evidence="7">
    <location>
        <position position="98"/>
    </location>
    <ligand>
        <name>Fe cation</name>
        <dbReference type="ChEBI" id="CHEBI:24875"/>
    </ligand>
</feature>
<name>A0A5P1REL9_9GAMM</name>
<dbReference type="PANTHER" id="PTHR41536:SF1">
    <property type="entry name" value="PKHD-TYPE HYDROXYLASE YBIX"/>
    <property type="match status" value="1"/>
</dbReference>
<dbReference type="GO" id="GO:0006974">
    <property type="term" value="P:DNA damage response"/>
    <property type="evidence" value="ECO:0007669"/>
    <property type="project" value="TreeGrafter"/>
</dbReference>
<dbReference type="RefSeq" id="WP_138987831.1">
    <property type="nucleotide sequence ID" value="NZ_CP043869.1"/>
</dbReference>
<dbReference type="Gene3D" id="4.10.860.20">
    <property type="entry name" value="Rabenosyn, Rab binding domain"/>
    <property type="match status" value="1"/>
</dbReference>